<evidence type="ECO:0000256" key="4">
    <source>
        <dbReference type="ARBA" id="ARBA00023274"/>
    </source>
</evidence>
<evidence type="ECO:0000256" key="5">
    <source>
        <dbReference type="HAMAP-Rule" id="MF_01334"/>
    </source>
</evidence>
<feature type="domain" description="Large ribosomal subunit protein bL25 L25" evidence="6">
    <location>
        <begin position="4"/>
        <end position="90"/>
    </location>
</feature>
<dbReference type="GO" id="GO:0006412">
    <property type="term" value="P:translation"/>
    <property type="evidence" value="ECO:0007669"/>
    <property type="project" value="UniProtKB-UniRule"/>
</dbReference>
<keyword evidence="9" id="KW-1185">Reference proteome</keyword>
<dbReference type="PATRIC" id="fig|1121338.3.peg.2750"/>
<dbReference type="SUPFAM" id="SSF50715">
    <property type="entry name" value="Ribosomal protein L25-like"/>
    <property type="match status" value="1"/>
</dbReference>
<dbReference type="InterPro" id="IPR029751">
    <property type="entry name" value="Ribosomal_L25_dom"/>
</dbReference>
<dbReference type="Pfam" id="PF01386">
    <property type="entry name" value="Ribosomal_L25p"/>
    <property type="match status" value="1"/>
</dbReference>
<dbReference type="CDD" id="cd00495">
    <property type="entry name" value="Ribosomal_L25_TL5_CTC"/>
    <property type="match status" value="1"/>
</dbReference>
<evidence type="ECO:0000313" key="8">
    <source>
        <dbReference type="EMBL" id="KYH30463.1"/>
    </source>
</evidence>
<keyword evidence="4 5" id="KW-0687">Ribonucleoprotein</keyword>
<dbReference type="InterPro" id="IPR037121">
    <property type="entry name" value="Ribosomal_bL25_C"/>
</dbReference>
<protein>
    <recommendedName>
        <fullName evidence="5">Large ribosomal subunit protein bL25</fullName>
    </recommendedName>
    <alternativeName>
        <fullName evidence="5">General stress protein CTC</fullName>
    </alternativeName>
</protein>
<evidence type="ECO:0000313" key="9">
    <source>
        <dbReference type="Proteomes" id="UP000075531"/>
    </source>
</evidence>
<dbReference type="Gene3D" id="2.170.120.20">
    <property type="entry name" value="Ribosomal protein L25, beta domain"/>
    <property type="match status" value="1"/>
</dbReference>
<dbReference type="Gene3D" id="2.40.240.10">
    <property type="entry name" value="Ribosomal Protein L25, Chain P"/>
    <property type="match status" value="1"/>
</dbReference>
<organism evidence="8 9">
    <name type="scientific">Clostridium tepidiprofundi DSM 19306</name>
    <dbReference type="NCBI Taxonomy" id="1121338"/>
    <lineage>
        <taxon>Bacteria</taxon>
        <taxon>Bacillati</taxon>
        <taxon>Bacillota</taxon>
        <taxon>Clostridia</taxon>
        <taxon>Eubacteriales</taxon>
        <taxon>Clostridiaceae</taxon>
        <taxon>Clostridium</taxon>
    </lineage>
</organism>
<evidence type="ECO:0000259" key="7">
    <source>
        <dbReference type="Pfam" id="PF14693"/>
    </source>
</evidence>
<evidence type="ECO:0000259" key="6">
    <source>
        <dbReference type="Pfam" id="PF01386"/>
    </source>
</evidence>
<gene>
    <name evidence="5 8" type="primary">ctc</name>
    <name evidence="5" type="synonym">rplY</name>
    <name evidence="8" type="ORF">CLTEP_26430</name>
</gene>
<evidence type="ECO:0000256" key="1">
    <source>
        <dbReference type="ARBA" id="ARBA00022730"/>
    </source>
</evidence>
<dbReference type="Pfam" id="PF14693">
    <property type="entry name" value="Ribosomal_TL5_C"/>
    <property type="match status" value="1"/>
</dbReference>
<feature type="domain" description="Large ribosomal subunit protein bL25 beta" evidence="7">
    <location>
        <begin position="99"/>
        <end position="179"/>
    </location>
</feature>
<dbReference type="InterPro" id="IPR001021">
    <property type="entry name" value="Ribosomal_bL25_long"/>
</dbReference>
<keyword evidence="1 5" id="KW-0699">rRNA-binding</keyword>
<dbReference type="PANTHER" id="PTHR33284">
    <property type="entry name" value="RIBOSOMAL PROTEIN L25/GLN-TRNA SYNTHETASE, ANTI-CODON-BINDING DOMAIN-CONTAINING PROTEIN"/>
    <property type="match status" value="1"/>
</dbReference>
<dbReference type="InterPro" id="IPR020056">
    <property type="entry name" value="Rbsml_bL25/Gln-tRNA_synth_N"/>
</dbReference>
<dbReference type="NCBIfam" id="TIGR00731">
    <property type="entry name" value="bL25_bact_ctc"/>
    <property type="match status" value="1"/>
</dbReference>
<keyword evidence="3 5" id="KW-0689">Ribosomal protein</keyword>
<dbReference type="GO" id="GO:0008097">
    <property type="term" value="F:5S rRNA binding"/>
    <property type="evidence" value="ECO:0007669"/>
    <property type="project" value="InterPro"/>
</dbReference>
<evidence type="ECO:0000256" key="2">
    <source>
        <dbReference type="ARBA" id="ARBA00022884"/>
    </source>
</evidence>
<dbReference type="GO" id="GO:0022625">
    <property type="term" value="C:cytosolic large ribosomal subunit"/>
    <property type="evidence" value="ECO:0007669"/>
    <property type="project" value="TreeGrafter"/>
</dbReference>
<dbReference type="Proteomes" id="UP000075531">
    <property type="component" value="Unassembled WGS sequence"/>
</dbReference>
<dbReference type="InterPro" id="IPR020930">
    <property type="entry name" value="Ribosomal_uL5_bac-type"/>
</dbReference>
<keyword evidence="2 5" id="KW-0694">RNA-binding</keyword>
<dbReference type="GO" id="GO:0003735">
    <property type="term" value="F:structural constituent of ribosome"/>
    <property type="evidence" value="ECO:0007669"/>
    <property type="project" value="InterPro"/>
</dbReference>
<dbReference type="HAMAP" id="MF_01334">
    <property type="entry name" value="Ribosomal_bL25_CTC"/>
    <property type="match status" value="1"/>
</dbReference>
<dbReference type="RefSeq" id="WP_066827412.1">
    <property type="nucleotide sequence ID" value="NZ_LTBA01000074.1"/>
</dbReference>
<proteinExistence type="inferred from homology"/>
<comment type="caution">
    <text evidence="8">The sequence shown here is derived from an EMBL/GenBank/DDBJ whole genome shotgun (WGS) entry which is preliminary data.</text>
</comment>
<evidence type="ECO:0000256" key="3">
    <source>
        <dbReference type="ARBA" id="ARBA00022980"/>
    </source>
</evidence>
<dbReference type="STRING" id="1121338.CLTEP_26430"/>
<dbReference type="InterPro" id="IPR020057">
    <property type="entry name" value="Ribosomal_bL25_b-dom"/>
</dbReference>
<sequence length="198" mass="22027">MEALNIQKRVKKCNHFAKKERKNGKIPGVLYGSGINSFMFEVGEIELNNQIKRDGEHGLLNVEVDGSIIKALIKEVQREPLSHKVIHIDLEKVDGNEYIQTEIPIVLKGEGAVKSKGGIIQKEKTSVKIQCKADNIPRSIDIDVSNLGIGGMVRIGDVELGEDFTFIEPENTVIVSITTNNSEFDEEDDNEEKEDAIL</sequence>
<reference evidence="8 9" key="1">
    <citation type="submission" date="2016-02" db="EMBL/GenBank/DDBJ databases">
        <title>Genome sequence of Clostridium tepidiprofundi DSM 19306.</title>
        <authorList>
            <person name="Poehlein A."/>
            <person name="Daniel R."/>
        </authorList>
    </citation>
    <scope>NUCLEOTIDE SEQUENCE [LARGE SCALE GENOMIC DNA]</scope>
    <source>
        <strain evidence="8 9">DSM 19306</strain>
    </source>
</reference>
<dbReference type="EMBL" id="LTBA01000074">
    <property type="protein sequence ID" value="KYH30463.1"/>
    <property type="molecule type" value="Genomic_DNA"/>
</dbReference>
<comment type="similarity">
    <text evidence="5">Belongs to the bacterial ribosomal protein bL25 family. CTC subfamily.</text>
</comment>
<accession>A0A151ASA8</accession>
<dbReference type="AlphaFoldDB" id="A0A151ASA8"/>
<name>A0A151ASA8_9CLOT</name>
<comment type="subunit">
    <text evidence="5">Part of the 50S ribosomal subunit; part of the 5S rRNA/L5/L18/L25 subcomplex. Contacts the 5S rRNA. Binds to the 5S rRNA independently of L5 and L18.</text>
</comment>
<dbReference type="InterPro" id="IPR011035">
    <property type="entry name" value="Ribosomal_bL25/Gln-tRNA_synth"/>
</dbReference>
<comment type="function">
    <text evidence="5">This is one of the proteins that binds to the 5S RNA in the ribosome where it forms part of the central protuberance.</text>
</comment>
<dbReference type="PANTHER" id="PTHR33284:SF1">
    <property type="entry name" value="RIBOSOMAL PROTEIN L25_GLN-TRNA SYNTHETASE, ANTI-CODON-BINDING DOMAIN-CONTAINING PROTEIN"/>
    <property type="match status" value="1"/>
</dbReference>